<dbReference type="Proteomes" id="UP000799766">
    <property type="component" value="Unassembled WGS sequence"/>
</dbReference>
<protein>
    <submittedName>
        <fullName evidence="3">P-loop containing nucleoside triphosphate hydrolase protein</fullName>
    </submittedName>
</protein>
<dbReference type="GO" id="GO:0042254">
    <property type="term" value="P:ribosome biogenesis"/>
    <property type="evidence" value="ECO:0007669"/>
    <property type="project" value="TreeGrafter"/>
</dbReference>
<dbReference type="Gene3D" id="3.40.50.300">
    <property type="entry name" value="P-loop containing nucleotide triphosphate hydrolases"/>
    <property type="match status" value="1"/>
</dbReference>
<feature type="compositionally biased region" description="Basic and acidic residues" evidence="1">
    <location>
        <begin position="452"/>
        <end position="468"/>
    </location>
</feature>
<dbReference type="SUPFAM" id="SSF52540">
    <property type="entry name" value="P-loop containing nucleoside triphosphate hydrolases"/>
    <property type="match status" value="1"/>
</dbReference>
<dbReference type="GO" id="GO:0016887">
    <property type="term" value="F:ATP hydrolysis activity"/>
    <property type="evidence" value="ECO:0007669"/>
    <property type="project" value="InterPro"/>
</dbReference>
<dbReference type="FunFam" id="3.40.50.300:FF:002838">
    <property type="entry name" value="Uncharacterized ATPase YjoB"/>
    <property type="match status" value="1"/>
</dbReference>
<name>A0A6A6NQP8_9PEZI</name>
<dbReference type="GO" id="GO:1990275">
    <property type="term" value="F:preribosome binding"/>
    <property type="evidence" value="ECO:0007669"/>
    <property type="project" value="TreeGrafter"/>
</dbReference>
<dbReference type="PANTHER" id="PTHR23077">
    <property type="entry name" value="AAA-FAMILY ATPASE"/>
    <property type="match status" value="1"/>
</dbReference>
<sequence>MTGDSALPVRASAGAARPPPPDLPSSTFFHHSSAPRVNTDAVIIEALRSQYTAHHVTVVPQASCNLLLYASAGFARMTPLPDGNGGGPGKAGDAVHGAVSWKRWIPPARRLGGGQGVMAETVKLGKWVYAWKGIEVLLYVVDGRDGTMSYPQVVNQYIVNGDNSAEGRRKVDDLIKEATEWGVRLHNEVWVYDQGWWQKSAELWDSVQSAEWDDVILEPEMKSALISDVQYFFDNQDTYARLKVPWKRGIIYYGPPGNGKTISIKAMMHSLYRRKDPIPTLYVRTLTSFAGPEASLRDIFFKARQEAPCYLVFEDLDSIVSDNVRSYFLNEVDGLKKNDGILMVGSTNHLNRLDPGIAKRPSRFDRKYFFPDPSKEQRTRYARYWQSKLIDNDDIEFPDEMCTAVAEITDDFSFAYIQEAFVAALLAIATRRGGNVSYDGNDDGARWAGQEWRTDDGSGAKRRGTNGDHPELDHLVLWRELKKQVKILREEMEEKVR</sequence>
<dbReference type="GO" id="GO:0005524">
    <property type="term" value="F:ATP binding"/>
    <property type="evidence" value="ECO:0007669"/>
    <property type="project" value="InterPro"/>
</dbReference>
<dbReference type="AlphaFoldDB" id="A0A6A6NQP8"/>
<dbReference type="PANTHER" id="PTHR23077:SF132">
    <property type="entry name" value="ATP-DEPENDENT ZN PROTEASE"/>
    <property type="match status" value="1"/>
</dbReference>
<feature type="region of interest" description="Disordered" evidence="1">
    <location>
        <begin position="1"/>
        <end position="27"/>
    </location>
</feature>
<organism evidence="3 4">
    <name type="scientific">Lineolata rhizophorae</name>
    <dbReference type="NCBI Taxonomy" id="578093"/>
    <lineage>
        <taxon>Eukaryota</taxon>
        <taxon>Fungi</taxon>
        <taxon>Dikarya</taxon>
        <taxon>Ascomycota</taxon>
        <taxon>Pezizomycotina</taxon>
        <taxon>Dothideomycetes</taxon>
        <taxon>Dothideomycetes incertae sedis</taxon>
        <taxon>Lineolatales</taxon>
        <taxon>Lineolataceae</taxon>
        <taxon>Lineolata</taxon>
    </lineage>
</organism>
<feature type="domain" description="ATPase AAA-type core" evidence="2">
    <location>
        <begin position="251"/>
        <end position="371"/>
    </location>
</feature>
<evidence type="ECO:0000313" key="4">
    <source>
        <dbReference type="Proteomes" id="UP000799766"/>
    </source>
</evidence>
<evidence type="ECO:0000313" key="3">
    <source>
        <dbReference type="EMBL" id="KAF2453847.1"/>
    </source>
</evidence>
<keyword evidence="3" id="KW-0378">Hydrolase</keyword>
<dbReference type="InterPro" id="IPR003959">
    <property type="entry name" value="ATPase_AAA_core"/>
</dbReference>
<dbReference type="GO" id="GO:0003723">
    <property type="term" value="F:RNA binding"/>
    <property type="evidence" value="ECO:0007669"/>
    <property type="project" value="TreeGrafter"/>
</dbReference>
<dbReference type="GO" id="GO:0005634">
    <property type="term" value="C:nucleus"/>
    <property type="evidence" value="ECO:0007669"/>
    <property type="project" value="TreeGrafter"/>
</dbReference>
<evidence type="ECO:0000259" key="2">
    <source>
        <dbReference type="Pfam" id="PF00004"/>
    </source>
</evidence>
<reference evidence="3" key="1">
    <citation type="journal article" date="2020" name="Stud. Mycol.">
        <title>101 Dothideomycetes genomes: a test case for predicting lifestyles and emergence of pathogens.</title>
        <authorList>
            <person name="Haridas S."/>
            <person name="Albert R."/>
            <person name="Binder M."/>
            <person name="Bloem J."/>
            <person name="Labutti K."/>
            <person name="Salamov A."/>
            <person name="Andreopoulos B."/>
            <person name="Baker S."/>
            <person name="Barry K."/>
            <person name="Bills G."/>
            <person name="Bluhm B."/>
            <person name="Cannon C."/>
            <person name="Castanera R."/>
            <person name="Culley D."/>
            <person name="Daum C."/>
            <person name="Ezra D."/>
            <person name="Gonzalez J."/>
            <person name="Henrissat B."/>
            <person name="Kuo A."/>
            <person name="Liang C."/>
            <person name="Lipzen A."/>
            <person name="Lutzoni F."/>
            <person name="Magnuson J."/>
            <person name="Mondo S."/>
            <person name="Nolan M."/>
            <person name="Ohm R."/>
            <person name="Pangilinan J."/>
            <person name="Park H.-J."/>
            <person name="Ramirez L."/>
            <person name="Alfaro M."/>
            <person name="Sun H."/>
            <person name="Tritt A."/>
            <person name="Yoshinaga Y."/>
            <person name="Zwiers L.-H."/>
            <person name="Turgeon B."/>
            <person name="Goodwin S."/>
            <person name="Spatafora J."/>
            <person name="Crous P."/>
            <person name="Grigoriev I."/>
        </authorList>
    </citation>
    <scope>NUCLEOTIDE SEQUENCE</scope>
    <source>
        <strain evidence="3">ATCC 16933</strain>
    </source>
</reference>
<accession>A0A6A6NQP8</accession>
<dbReference type="OrthoDB" id="2115716at2759"/>
<dbReference type="InterPro" id="IPR050168">
    <property type="entry name" value="AAA_ATPase_domain"/>
</dbReference>
<dbReference type="Pfam" id="PF00004">
    <property type="entry name" value="AAA"/>
    <property type="match status" value="1"/>
</dbReference>
<gene>
    <name evidence="3" type="ORF">BDY21DRAFT_113862</name>
</gene>
<keyword evidence="4" id="KW-1185">Reference proteome</keyword>
<feature type="region of interest" description="Disordered" evidence="1">
    <location>
        <begin position="447"/>
        <end position="468"/>
    </location>
</feature>
<evidence type="ECO:0000256" key="1">
    <source>
        <dbReference type="SAM" id="MobiDB-lite"/>
    </source>
</evidence>
<dbReference type="InterPro" id="IPR027417">
    <property type="entry name" value="P-loop_NTPase"/>
</dbReference>
<proteinExistence type="predicted"/>
<dbReference type="EMBL" id="MU001694">
    <property type="protein sequence ID" value="KAF2453847.1"/>
    <property type="molecule type" value="Genomic_DNA"/>
</dbReference>
<dbReference type="CDD" id="cd19481">
    <property type="entry name" value="RecA-like_protease"/>
    <property type="match status" value="1"/>
</dbReference>